<keyword evidence="14" id="KW-0812">Transmembrane</keyword>
<dbReference type="RefSeq" id="XP_007910443.1">
    <property type="nucleotide sequence ID" value="XM_007912252.2"/>
</dbReference>
<comment type="similarity">
    <text evidence="2 13">Belongs to the short-chain dehydrogenases/reductases (SDR) family.</text>
</comment>
<dbReference type="SUPFAM" id="SSF51735">
    <property type="entry name" value="NAD(P)-binding Rossmann-fold domains"/>
    <property type="match status" value="1"/>
</dbReference>
<reference evidence="16" key="4">
    <citation type="submission" date="2025-05" db="UniProtKB">
        <authorList>
            <consortium name="Ensembl"/>
        </authorList>
    </citation>
    <scope>IDENTIFICATION</scope>
</reference>
<dbReference type="OrthoDB" id="9876299at2759"/>
<dbReference type="InterPro" id="IPR020904">
    <property type="entry name" value="Sc_DH/Rdtase_CS"/>
</dbReference>
<dbReference type="Proteomes" id="UP000314986">
    <property type="component" value="Unassembled WGS sequence"/>
</dbReference>
<dbReference type="InterPro" id="IPR002347">
    <property type="entry name" value="SDR_fam"/>
</dbReference>
<protein>
    <recommendedName>
        <fullName evidence="6">11-beta-hydroxysteroid dehydrogenase type 2</fullName>
    </recommendedName>
    <alternativeName>
        <fullName evidence="7">Corticosteroid 11-beta-dehydrogenase isozyme 2</fullName>
    </alternativeName>
    <alternativeName>
        <fullName evidence="8">NAD-dependent 11-beta-hydroxysteroid dehydrogenase</fullName>
    </alternativeName>
</protein>
<evidence type="ECO:0000313" key="16">
    <source>
        <dbReference type="Ensembl" id="ENSCMIP00000002211.1"/>
    </source>
</evidence>
<evidence type="ECO:0000256" key="3">
    <source>
        <dbReference type="ARBA" id="ARBA00023002"/>
    </source>
</evidence>
<dbReference type="Pfam" id="PF00106">
    <property type="entry name" value="adh_short"/>
    <property type="match status" value="1"/>
</dbReference>
<dbReference type="GeneID" id="103191276"/>
<dbReference type="EMBL" id="JW866361">
    <property type="protein sequence ID" value="AFO98878.1"/>
    <property type="molecule type" value="mRNA"/>
</dbReference>
<evidence type="ECO:0000256" key="14">
    <source>
        <dbReference type="SAM" id="Phobius"/>
    </source>
</evidence>
<keyword evidence="17" id="KW-1185">Reference proteome</keyword>
<evidence type="ECO:0000313" key="17">
    <source>
        <dbReference type="Proteomes" id="UP000314986"/>
    </source>
</evidence>
<reference evidence="17" key="2">
    <citation type="journal article" date="2007" name="PLoS Biol.">
        <title>Survey sequencing and comparative analysis of the elephant shark (Callorhinchus milii) genome.</title>
        <authorList>
            <person name="Venkatesh B."/>
            <person name="Kirkness E.F."/>
            <person name="Loh Y.H."/>
            <person name="Halpern A.L."/>
            <person name="Lee A.P."/>
            <person name="Johnson J."/>
            <person name="Dandona N."/>
            <person name="Viswanathan L.D."/>
            <person name="Tay A."/>
            <person name="Venter J.C."/>
            <person name="Strausberg R.L."/>
            <person name="Brenner S."/>
        </authorList>
    </citation>
    <scope>NUCLEOTIDE SEQUENCE [LARGE SCALE GENOMIC DNA]</scope>
</reference>
<reference evidence="15 17" key="3">
    <citation type="journal article" date="2014" name="Nature">
        <title>Elephant shark genome provides unique insights into gnathostome evolution.</title>
        <authorList>
            <consortium name="International Elephant Shark Genome Sequencing Consortium"/>
            <person name="Venkatesh B."/>
            <person name="Lee A.P."/>
            <person name="Ravi V."/>
            <person name="Maurya A.K."/>
            <person name="Lian M.M."/>
            <person name="Swann J.B."/>
            <person name="Ohta Y."/>
            <person name="Flajnik M.F."/>
            <person name="Sutoh Y."/>
            <person name="Kasahara M."/>
            <person name="Hoon S."/>
            <person name="Gangu V."/>
            <person name="Roy S.W."/>
            <person name="Irimia M."/>
            <person name="Korzh V."/>
            <person name="Kondrychyn I."/>
            <person name="Lim Z.W."/>
            <person name="Tay B.H."/>
            <person name="Tohari S."/>
            <person name="Kong K.W."/>
            <person name="Ho S."/>
            <person name="Lorente-Galdos B."/>
            <person name="Quilez J."/>
            <person name="Marques-Bonet T."/>
            <person name="Raney B.J."/>
            <person name="Ingham P.W."/>
            <person name="Tay A."/>
            <person name="Hillier L.W."/>
            <person name="Minx P."/>
            <person name="Boehm T."/>
            <person name="Wilson R.K."/>
            <person name="Brenner S."/>
            <person name="Warren W.C."/>
        </authorList>
    </citation>
    <scope>NUCLEOTIDE SEQUENCE</scope>
    <source>
        <tissue evidence="15">Liver</tissue>
    </source>
</reference>
<dbReference type="PROSITE" id="PS00061">
    <property type="entry name" value="ADH_SHORT"/>
    <property type="match status" value="1"/>
</dbReference>
<evidence type="ECO:0000256" key="12">
    <source>
        <dbReference type="ARBA" id="ARBA00048774"/>
    </source>
</evidence>
<comment type="pathway">
    <text evidence="1">Steroid metabolism.</text>
</comment>
<dbReference type="GO" id="GO:0070523">
    <property type="term" value="F:11-beta-hydroxysteroid dehydrogenase (NAD+) activity"/>
    <property type="evidence" value="ECO:0007669"/>
    <property type="project" value="TreeGrafter"/>
</dbReference>
<evidence type="ECO:0000256" key="13">
    <source>
        <dbReference type="RuleBase" id="RU000363"/>
    </source>
</evidence>
<accession>V9KLL0</accession>
<dbReference type="Ensembl" id="ENSCMIT00000002293.1">
    <property type="protein sequence ID" value="ENSCMIP00000002211.1"/>
    <property type="gene ID" value="ENSCMIG00000001332.1"/>
</dbReference>
<name>V9KLL0_CALMI</name>
<dbReference type="PRINTS" id="PR00080">
    <property type="entry name" value="SDRFAMILY"/>
</dbReference>
<dbReference type="PANTHER" id="PTHR43313:SF2">
    <property type="entry name" value="11-BETA-HYDROXYSTEROID DEHYDROGENASE TYPE 2"/>
    <property type="match status" value="1"/>
</dbReference>
<evidence type="ECO:0000256" key="4">
    <source>
        <dbReference type="ARBA" id="ARBA00023098"/>
    </source>
</evidence>
<dbReference type="Gene3D" id="3.40.50.720">
    <property type="entry name" value="NAD(P)-binding Rossmann-like Domain"/>
    <property type="match status" value="1"/>
</dbReference>
<proteinExistence type="evidence at transcript level"/>
<feature type="transmembrane region" description="Helical" evidence="14">
    <location>
        <begin position="60"/>
        <end position="77"/>
    </location>
</feature>
<dbReference type="InterPro" id="IPR036291">
    <property type="entry name" value="NAD(P)-bd_dom_sf"/>
</dbReference>
<feature type="transmembrane region" description="Helical" evidence="14">
    <location>
        <begin position="36"/>
        <end position="54"/>
    </location>
</feature>
<evidence type="ECO:0000256" key="8">
    <source>
        <dbReference type="ARBA" id="ARBA00042028"/>
    </source>
</evidence>
<dbReference type="AlphaFoldDB" id="V9KLL0"/>
<keyword evidence="14" id="KW-1133">Transmembrane helix</keyword>
<comment type="catalytic activity">
    <reaction evidence="12">
        <text>corticosterone + NAD(+) = 11-dehydrocorticosterone + NADH + H(+)</text>
        <dbReference type="Rhea" id="RHEA:42204"/>
        <dbReference type="ChEBI" id="CHEBI:15378"/>
        <dbReference type="ChEBI" id="CHEBI:16827"/>
        <dbReference type="ChEBI" id="CHEBI:57540"/>
        <dbReference type="ChEBI" id="CHEBI:57945"/>
        <dbReference type="ChEBI" id="CHEBI:78600"/>
    </reaction>
    <physiologicalReaction direction="left-to-right" evidence="12">
        <dbReference type="Rhea" id="RHEA:42205"/>
    </physiologicalReaction>
</comment>
<dbReference type="PANTHER" id="PTHR43313">
    <property type="entry name" value="SHORT-CHAIN DEHYDROGENASE/REDUCTASE FAMILY 9C"/>
    <property type="match status" value="1"/>
</dbReference>
<organism evidence="15">
    <name type="scientific">Callorhinchus milii</name>
    <name type="common">Ghost shark</name>
    <dbReference type="NCBI Taxonomy" id="7868"/>
    <lineage>
        <taxon>Eukaryota</taxon>
        <taxon>Metazoa</taxon>
        <taxon>Chordata</taxon>
        <taxon>Craniata</taxon>
        <taxon>Vertebrata</taxon>
        <taxon>Chondrichthyes</taxon>
        <taxon>Holocephali</taxon>
        <taxon>Chimaeriformes</taxon>
        <taxon>Callorhinchidae</taxon>
        <taxon>Callorhinchus</taxon>
    </lineage>
</organism>
<evidence type="ECO:0000256" key="2">
    <source>
        <dbReference type="ARBA" id="ARBA00006484"/>
    </source>
</evidence>
<dbReference type="PRINTS" id="PR00081">
    <property type="entry name" value="GDHRDH"/>
</dbReference>
<evidence type="ECO:0000256" key="5">
    <source>
        <dbReference type="ARBA" id="ARBA00023221"/>
    </source>
</evidence>
<keyword evidence="3" id="KW-0560">Oxidoreductase</keyword>
<dbReference type="KEGG" id="cmk:103191276"/>
<evidence type="ECO:0000256" key="11">
    <source>
        <dbReference type="ARBA" id="ARBA00048218"/>
    </source>
</evidence>
<dbReference type="GeneTree" id="ENSGT00940000160204"/>
<dbReference type="OMA" id="WSRRMAL"/>
<comment type="catalytic activity">
    <reaction evidence="11">
        <text>11beta,17beta-dihydroxyandrost-4-ene-3-one + NAD(+) = 17beta-hydroxyandrost-4-ene-3,11-dione + NADH + H(+)</text>
        <dbReference type="Rhea" id="RHEA:69368"/>
        <dbReference type="ChEBI" id="CHEBI:15378"/>
        <dbReference type="ChEBI" id="CHEBI:34133"/>
        <dbReference type="ChEBI" id="CHEBI:57540"/>
        <dbReference type="ChEBI" id="CHEBI:57945"/>
        <dbReference type="ChEBI" id="CHEBI:81481"/>
    </reaction>
    <physiologicalReaction direction="left-to-right" evidence="11">
        <dbReference type="Rhea" id="RHEA:69369"/>
    </physiologicalReaction>
</comment>
<dbReference type="STRING" id="7868.ENSCMIP00000002211"/>
<keyword evidence="5" id="KW-0753">Steroid metabolism</keyword>
<comment type="catalytic activity">
    <reaction evidence="10">
        <text>an 11beta-hydroxysteroid + NAD(+) = an 11-oxosteroid + NADH + H(+)</text>
        <dbReference type="Rhea" id="RHEA:53116"/>
        <dbReference type="ChEBI" id="CHEBI:15378"/>
        <dbReference type="ChEBI" id="CHEBI:35346"/>
        <dbReference type="ChEBI" id="CHEBI:47787"/>
        <dbReference type="ChEBI" id="CHEBI:57540"/>
        <dbReference type="ChEBI" id="CHEBI:57945"/>
    </reaction>
    <physiologicalReaction direction="left-to-right" evidence="10">
        <dbReference type="Rhea" id="RHEA:53117"/>
    </physiologicalReaction>
</comment>
<dbReference type="GO" id="GO:0008211">
    <property type="term" value="P:glucocorticoid metabolic process"/>
    <property type="evidence" value="ECO:0007669"/>
    <property type="project" value="TreeGrafter"/>
</dbReference>
<feature type="transmembrane region" description="Helical" evidence="14">
    <location>
        <begin position="6"/>
        <end position="24"/>
    </location>
</feature>
<reference evidence="17" key="1">
    <citation type="journal article" date="2006" name="Science">
        <title>Ancient noncoding elements conserved in the human genome.</title>
        <authorList>
            <person name="Venkatesh B."/>
            <person name="Kirkness E.F."/>
            <person name="Loh Y.H."/>
            <person name="Halpern A.L."/>
            <person name="Lee A.P."/>
            <person name="Johnson J."/>
            <person name="Dandona N."/>
            <person name="Viswanathan L.D."/>
            <person name="Tay A."/>
            <person name="Venter J.C."/>
            <person name="Strausberg R.L."/>
            <person name="Brenner S."/>
        </authorList>
    </citation>
    <scope>NUCLEOTIDE SEQUENCE [LARGE SCALE GENOMIC DNA]</scope>
</reference>
<comment type="catalytic activity">
    <reaction evidence="9">
        <text>11beta-hydroxyandrost-4-ene-3,17-dione + NAD(+) = androst-4-ene-3,11,17-trione + NADH + H(+)</text>
        <dbReference type="Rhea" id="RHEA:69408"/>
        <dbReference type="ChEBI" id="CHEBI:2495"/>
        <dbReference type="ChEBI" id="CHEBI:15378"/>
        <dbReference type="ChEBI" id="CHEBI:27967"/>
        <dbReference type="ChEBI" id="CHEBI:57540"/>
        <dbReference type="ChEBI" id="CHEBI:57945"/>
    </reaction>
    <physiologicalReaction direction="left-to-right" evidence="9">
        <dbReference type="Rhea" id="RHEA:69409"/>
    </physiologicalReaction>
</comment>
<evidence type="ECO:0000256" key="7">
    <source>
        <dbReference type="ARBA" id="ARBA00041540"/>
    </source>
</evidence>
<gene>
    <name evidence="16" type="primary">LOC103191276</name>
</gene>
<sequence length="385" mass="42527">MDDHSTFILVLYGLINSAFAAALVNSFRKSDTQLNLSSSCVTLMLLFCGELFFYLYFSSYVGLVVFILCSLLAYVSIRSKAMLSPGGKTVLITGCDSGFGHTLAKHLDSLGVYVFATVLDEEGDGAQELKAVGSDRLIVFQMDVTNHAMIQETKEKVKKQLGGKGLFALVNNAGIIVHIGDSEIIPTDAYKRCMEVNFLGAVEVTKAFLPLIRQTKGRIVNISSPSGEIPFGRMSTYGSSKAALELYSDILRQEMKIWGVKVSIIQPGATKTAQVGNVNFWCQQQKQLTDSLSLELLRDYGEDYLAEIYQKVTLLGSNFHQTMDPIIDTIVAALLTENPKSRYTTEFVIDLIKVIYYFLPNTVSDIILNKIFVSHSLLPNGCKQK</sequence>
<evidence type="ECO:0000313" key="15">
    <source>
        <dbReference type="EMBL" id="AFO98878.1"/>
    </source>
</evidence>
<keyword evidence="4" id="KW-0443">Lipid metabolism</keyword>
<evidence type="ECO:0000256" key="1">
    <source>
        <dbReference type="ARBA" id="ARBA00004854"/>
    </source>
</evidence>
<evidence type="ECO:0000256" key="9">
    <source>
        <dbReference type="ARBA" id="ARBA00047650"/>
    </source>
</evidence>
<keyword evidence="14" id="KW-0472">Membrane</keyword>
<evidence type="ECO:0000256" key="10">
    <source>
        <dbReference type="ARBA" id="ARBA00047817"/>
    </source>
</evidence>
<evidence type="ECO:0000256" key="6">
    <source>
        <dbReference type="ARBA" id="ARBA00040320"/>
    </source>
</evidence>